<protein>
    <submittedName>
        <fullName evidence="1">Uncharacterized protein</fullName>
    </submittedName>
</protein>
<dbReference type="AlphaFoldDB" id="A0A6J4UX44"/>
<gene>
    <name evidence="1" type="ORF">AVDCRST_MAG59-2563</name>
</gene>
<reference evidence="1" key="1">
    <citation type="submission" date="2020-02" db="EMBL/GenBank/DDBJ databases">
        <authorList>
            <person name="Meier V. D."/>
        </authorList>
    </citation>
    <scope>NUCLEOTIDE SEQUENCE</scope>
    <source>
        <strain evidence="1">AVDCRST_MAG59</strain>
    </source>
</reference>
<sequence>MNLLFGQEVASAGNGGGAVASANGGAVSVGDVNSGGNAGNVIGVGDTGGALVCDKYGKCYPGEGGSVAVDGGDVANSTNLGIAANGGTAIADASGGDNNVAFVS</sequence>
<name>A0A6J4UX44_9BACT</name>
<proteinExistence type="predicted"/>
<dbReference type="EMBL" id="CADCWF010000160">
    <property type="protein sequence ID" value="CAA9560798.1"/>
    <property type="molecule type" value="Genomic_DNA"/>
</dbReference>
<organism evidence="1">
    <name type="scientific">uncultured Thermomicrobiales bacterium</name>
    <dbReference type="NCBI Taxonomy" id="1645740"/>
    <lineage>
        <taxon>Bacteria</taxon>
        <taxon>Pseudomonadati</taxon>
        <taxon>Thermomicrobiota</taxon>
        <taxon>Thermomicrobia</taxon>
        <taxon>Thermomicrobiales</taxon>
        <taxon>environmental samples</taxon>
    </lineage>
</organism>
<evidence type="ECO:0000313" key="1">
    <source>
        <dbReference type="EMBL" id="CAA9560798.1"/>
    </source>
</evidence>
<accession>A0A6J4UX44</accession>